<dbReference type="Proteomes" id="UP000622638">
    <property type="component" value="Unassembled WGS sequence"/>
</dbReference>
<feature type="transmembrane region" description="Helical" evidence="1">
    <location>
        <begin position="348"/>
        <end position="366"/>
    </location>
</feature>
<reference evidence="4 5" key="3">
    <citation type="submission" date="2019-11" db="EMBL/GenBank/DDBJ databases">
        <title>Type strains purchased from KCTC, JCM and DSMZ.</title>
        <authorList>
            <person name="Lu H."/>
        </authorList>
    </citation>
    <scope>NUCLEOTIDE SEQUENCE [LARGE SCALE GENOMIC DNA]</scope>
    <source>
        <strain evidence="4 5">KCTC 52429</strain>
    </source>
</reference>
<evidence type="ECO:0000313" key="3">
    <source>
        <dbReference type="EMBL" id="GGB87948.1"/>
    </source>
</evidence>
<dbReference type="Pfam" id="PF01757">
    <property type="entry name" value="Acyl_transf_3"/>
    <property type="match status" value="1"/>
</dbReference>
<feature type="transmembrane region" description="Helical" evidence="1">
    <location>
        <begin position="150"/>
        <end position="169"/>
    </location>
</feature>
<reference evidence="3" key="4">
    <citation type="submission" date="2024-05" db="EMBL/GenBank/DDBJ databases">
        <authorList>
            <person name="Sun Q."/>
            <person name="Zhou Y."/>
        </authorList>
    </citation>
    <scope>NUCLEOTIDE SEQUENCE</scope>
    <source>
        <strain evidence="3">CGMCC 1.15931</strain>
    </source>
</reference>
<keyword evidence="1" id="KW-0472">Membrane</keyword>
<dbReference type="RefSeq" id="WP_155471558.1">
    <property type="nucleotide sequence ID" value="NZ_BMKG01000002.1"/>
</dbReference>
<feature type="transmembrane region" description="Helical" evidence="1">
    <location>
        <begin position="280"/>
        <end position="302"/>
    </location>
</feature>
<keyword evidence="1" id="KW-1133">Transmembrane helix</keyword>
<feature type="transmembrane region" description="Helical" evidence="1">
    <location>
        <begin position="12"/>
        <end position="32"/>
    </location>
</feature>
<dbReference type="InterPro" id="IPR002656">
    <property type="entry name" value="Acyl_transf_3_dom"/>
</dbReference>
<protein>
    <submittedName>
        <fullName evidence="3 4">Acyltransferase</fullName>
    </submittedName>
</protein>
<feature type="transmembrane region" description="Helical" evidence="1">
    <location>
        <begin position="59"/>
        <end position="78"/>
    </location>
</feature>
<dbReference type="AlphaFoldDB" id="A0A6I3T3X2"/>
<evidence type="ECO:0000313" key="5">
    <source>
        <dbReference type="Proteomes" id="UP000430634"/>
    </source>
</evidence>
<evidence type="ECO:0000313" key="6">
    <source>
        <dbReference type="Proteomes" id="UP000622638"/>
    </source>
</evidence>
<dbReference type="PANTHER" id="PTHR36927:SF3">
    <property type="entry name" value="GLUCANS BIOSYNTHESIS PROTEIN C"/>
    <property type="match status" value="1"/>
</dbReference>
<dbReference type="GO" id="GO:0016747">
    <property type="term" value="F:acyltransferase activity, transferring groups other than amino-acyl groups"/>
    <property type="evidence" value="ECO:0007669"/>
    <property type="project" value="InterPro"/>
</dbReference>
<reference evidence="3" key="1">
    <citation type="journal article" date="2014" name="Int. J. Syst. Evol. Microbiol.">
        <title>Complete genome of a new Firmicutes species belonging to the dominant human colonic microbiota ('Ruminococcus bicirculans') reveals two chromosomes and a selective capacity to utilize plant glucans.</title>
        <authorList>
            <consortium name="NISC Comparative Sequencing Program"/>
            <person name="Wegmann U."/>
            <person name="Louis P."/>
            <person name="Goesmann A."/>
            <person name="Henrissat B."/>
            <person name="Duncan S.H."/>
            <person name="Flint H.J."/>
        </authorList>
    </citation>
    <scope>NUCLEOTIDE SEQUENCE</scope>
    <source>
        <strain evidence="3">CGMCC 1.15931</strain>
    </source>
</reference>
<proteinExistence type="predicted"/>
<keyword evidence="6" id="KW-1185">Reference proteome</keyword>
<feature type="domain" description="Acyltransferase 3" evidence="2">
    <location>
        <begin position="10"/>
        <end position="362"/>
    </location>
</feature>
<dbReference type="InterPro" id="IPR050623">
    <property type="entry name" value="Glucan_succinyl_AcylTrfase"/>
</dbReference>
<reference evidence="6" key="2">
    <citation type="journal article" date="2019" name="Int. J. Syst. Evol. Microbiol.">
        <title>The Global Catalogue of Microorganisms (GCM) 10K type strain sequencing project: providing services to taxonomists for standard genome sequencing and annotation.</title>
        <authorList>
            <consortium name="The Broad Institute Genomics Platform"/>
            <consortium name="The Broad Institute Genome Sequencing Center for Infectious Disease"/>
            <person name="Wu L."/>
            <person name="Ma J."/>
        </authorList>
    </citation>
    <scope>NUCLEOTIDE SEQUENCE [LARGE SCALE GENOMIC DNA]</scope>
    <source>
        <strain evidence="6">CGMCC 1.15931</strain>
    </source>
</reference>
<dbReference type="EMBL" id="BMKG01000002">
    <property type="protein sequence ID" value="GGB87948.1"/>
    <property type="molecule type" value="Genomic_DNA"/>
</dbReference>
<feature type="transmembrane region" description="Helical" evidence="1">
    <location>
        <begin position="249"/>
        <end position="274"/>
    </location>
</feature>
<evidence type="ECO:0000256" key="1">
    <source>
        <dbReference type="SAM" id="Phobius"/>
    </source>
</evidence>
<evidence type="ECO:0000313" key="4">
    <source>
        <dbReference type="EMBL" id="MTV54257.1"/>
    </source>
</evidence>
<sequence length="402" mass="45460">MTSTPQRLFFLDWLRIAAFFLLVLYHIGMYYVSWDWHVKSPHAGDAITPLMFLSSPWRMSLLFLIGGVAAGCMVRRLSLPHFLRQRSWRLLLPLVFGMLVIVPPQPYFEVIEKVGYAGSYIDFMRLYVSGYGGFCREDCLILPTWNHLWFLAYLWSYSVVLCGAVLVLGTARIARLGARCAALLTGWRAILLPVTYLVLARLLVRPYFDETHALVDDWYNHSVYLPMFLLGVLLAAQRGFWLELVRLRFATLGVALACWAVFVCLDSVAGAWYQVPAFRFVFAAVRGLLQWCAILAACGFGQRHLDFDSAKRRYLTQAVFPVYILHQSLIVLLAMATKPLHLRPVTEGMVLIVLTVTLSFGIFEAVRRVALLRPLFGIGADQRRAPPGVMQQRPAPAVARAG</sequence>
<keyword evidence="4" id="KW-0808">Transferase</keyword>
<feature type="transmembrane region" description="Helical" evidence="1">
    <location>
        <begin position="181"/>
        <end position="203"/>
    </location>
</feature>
<dbReference type="PANTHER" id="PTHR36927">
    <property type="entry name" value="BLR4337 PROTEIN"/>
    <property type="match status" value="1"/>
</dbReference>
<evidence type="ECO:0000259" key="2">
    <source>
        <dbReference type="Pfam" id="PF01757"/>
    </source>
</evidence>
<accession>A0A6I3T3X2</accession>
<comment type="caution">
    <text evidence="4">The sequence shown here is derived from an EMBL/GenBank/DDBJ whole genome shotgun (WGS) entry which is preliminary data.</text>
</comment>
<feature type="transmembrane region" description="Helical" evidence="1">
    <location>
        <begin position="314"/>
        <end position="336"/>
    </location>
</feature>
<dbReference type="EMBL" id="WNKZ01000047">
    <property type="protein sequence ID" value="MTV54257.1"/>
    <property type="molecule type" value="Genomic_DNA"/>
</dbReference>
<name>A0A6I3T3X2_9BURK</name>
<keyword evidence="4" id="KW-0012">Acyltransferase</keyword>
<gene>
    <name evidence="3" type="ORF">GCM10011572_07520</name>
    <name evidence="4" type="ORF">GM672_16115</name>
</gene>
<dbReference type="OrthoDB" id="9809782at2"/>
<dbReference type="Proteomes" id="UP000430634">
    <property type="component" value="Unassembled WGS sequence"/>
</dbReference>
<feature type="transmembrane region" description="Helical" evidence="1">
    <location>
        <begin position="223"/>
        <end position="242"/>
    </location>
</feature>
<keyword evidence="1" id="KW-0812">Transmembrane</keyword>
<organism evidence="4 5">
    <name type="scientific">Pseudoduganella buxea</name>
    <dbReference type="NCBI Taxonomy" id="1949069"/>
    <lineage>
        <taxon>Bacteria</taxon>
        <taxon>Pseudomonadati</taxon>
        <taxon>Pseudomonadota</taxon>
        <taxon>Betaproteobacteria</taxon>
        <taxon>Burkholderiales</taxon>
        <taxon>Oxalobacteraceae</taxon>
        <taxon>Telluria group</taxon>
        <taxon>Pseudoduganella</taxon>
    </lineage>
</organism>
<feature type="transmembrane region" description="Helical" evidence="1">
    <location>
        <begin position="90"/>
        <end position="108"/>
    </location>
</feature>